<keyword evidence="1" id="KW-0812">Transmembrane</keyword>
<reference evidence="2" key="1">
    <citation type="submission" date="2020-10" db="EMBL/GenBank/DDBJ databases">
        <title>Bacterium isolated from coastal waters sediment.</title>
        <authorList>
            <person name="Chen R.-J."/>
            <person name="Lu D.-C."/>
            <person name="Zhu K.-L."/>
            <person name="Du Z.-J."/>
        </authorList>
    </citation>
    <scope>NUCLEOTIDE SEQUENCE</scope>
    <source>
        <strain evidence="2">N1Y112</strain>
    </source>
</reference>
<dbReference type="Proteomes" id="UP000640333">
    <property type="component" value="Unassembled WGS sequence"/>
</dbReference>
<dbReference type="AlphaFoldDB" id="A0A8J7FIL5"/>
<accession>A0A8J7FIL5</accession>
<comment type="caution">
    <text evidence="2">The sequence shown here is derived from an EMBL/GenBank/DDBJ whole genome shotgun (WGS) entry which is preliminary data.</text>
</comment>
<keyword evidence="1" id="KW-1133">Transmembrane helix</keyword>
<organism evidence="2 3">
    <name type="scientific">Pontibacterium sinense</name>
    <dbReference type="NCBI Taxonomy" id="2781979"/>
    <lineage>
        <taxon>Bacteria</taxon>
        <taxon>Pseudomonadati</taxon>
        <taxon>Pseudomonadota</taxon>
        <taxon>Gammaproteobacteria</taxon>
        <taxon>Oceanospirillales</taxon>
        <taxon>Oceanospirillaceae</taxon>
        <taxon>Pontibacterium</taxon>
    </lineage>
</organism>
<proteinExistence type="predicted"/>
<protein>
    <submittedName>
        <fullName evidence="2">Uncharacterized protein</fullName>
    </submittedName>
</protein>
<feature type="transmembrane region" description="Helical" evidence="1">
    <location>
        <begin position="67"/>
        <end position="84"/>
    </location>
</feature>
<name>A0A8J7FIL5_9GAMM</name>
<gene>
    <name evidence="2" type="ORF">IOQ59_05815</name>
</gene>
<evidence type="ECO:0000313" key="2">
    <source>
        <dbReference type="EMBL" id="MBE9396778.1"/>
    </source>
</evidence>
<evidence type="ECO:0000313" key="3">
    <source>
        <dbReference type="Proteomes" id="UP000640333"/>
    </source>
</evidence>
<evidence type="ECO:0000256" key="1">
    <source>
        <dbReference type="SAM" id="Phobius"/>
    </source>
</evidence>
<dbReference type="EMBL" id="JADEYS010000004">
    <property type="protein sequence ID" value="MBE9396778.1"/>
    <property type="molecule type" value="Genomic_DNA"/>
</dbReference>
<sequence length="98" mass="11066">MPGLFSAVLAFGLLIYSEEYGALIGLISLFLVGGMLHGMVQRYIILQTDQDDPLFEAARSARAKMMWGLRVLAIYGIYVTYSDYSRAELMEHLGMYFN</sequence>
<keyword evidence="1" id="KW-0472">Membrane</keyword>
<dbReference type="RefSeq" id="WP_193952330.1">
    <property type="nucleotide sequence ID" value="NZ_JADEYS010000004.1"/>
</dbReference>
<keyword evidence="3" id="KW-1185">Reference proteome</keyword>
<feature type="transmembrane region" description="Helical" evidence="1">
    <location>
        <begin position="27"/>
        <end position="46"/>
    </location>
</feature>